<dbReference type="PATRIC" id="fig|1123384.7.peg.706"/>
<accession>A0A0X1KQH3</accession>
<dbReference type="PaxDb" id="1123384-AJ81_03625"/>
<reference evidence="2 3" key="1">
    <citation type="submission" date="2014-01" db="EMBL/GenBank/DDBJ databases">
        <title>Genome sequencing of Thermotog hypogea.</title>
        <authorList>
            <person name="Zhang X."/>
            <person name="Alvare G."/>
            <person name="Fristensky B."/>
            <person name="Chen L."/>
            <person name="Suen T."/>
            <person name="Chen Q."/>
            <person name="Ma K."/>
        </authorList>
    </citation>
    <scope>NUCLEOTIDE SEQUENCE [LARGE SCALE GENOMIC DNA]</scope>
    <source>
        <strain evidence="2 3">DSM 11164</strain>
    </source>
</reference>
<evidence type="ECO:0000313" key="3">
    <source>
        <dbReference type="Proteomes" id="UP000077469"/>
    </source>
</evidence>
<keyword evidence="1" id="KW-0472">Membrane</keyword>
<feature type="transmembrane region" description="Helical" evidence="1">
    <location>
        <begin position="6"/>
        <end position="27"/>
    </location>
</feature>
<dbReference type="InterPro" id="IPR032604">
    <property type="entry name" value="DUF4897"/>
</dbReference>
<dbReference type="KEGG" id="phy:AJ81_03625"/>
<evidence type="ECO:0000313" key="2">
    <source>
        <dbReference type="EMBL" id="AJC73454.1"/>
    </source>
</evidence>
<dbReference type="STRING" id="1123384.AJ81_03625"/>
<organism evidence="2 3">
    <name type="scientific">Pseudothermotoga hypogea DSM 11164 = NBRC 106472</name>
    <dbReference type="NCBI Taxonomy" id="1123384"/>
    <lineage>
        <taxon>Bacteria</taxon>
        <taxon>Thermotogati</taxon>
        <taxon>Thermotogota</taxon>
        <taxon>Thermotogae</taxon>
        <taxon>Thermotogales</taxon>
        <taxon>Thermotogaceae</taxon>
        <taxon>Pseudothermotoga</taxon>
    </lineage>
</organism>
<dbReference type="RefSeq" id="WP_031502195.1">
    <property type="nucleotide sequence ID" value="NC_022795.1"/>
</dbReference>
<protein>
    <recommendedName>
        <fullName evidence="4">DUF4897 domain-containing protein</fullName>
    </recommendedName>
</protein>
<keyword evidence="1" id="KW-0812">Transmembrane</keyword>
<dbReference type="Proteomes" id="UP000077469">
    <property type="component" value="Chromosome"/>
</dbReference>
<dbReference type="Pfam" id="PF16238">
    <property type="entry name" value="DUF4897"/>
    <property type="match status" value="1"/>
</dbReference>
<proteinExistence type="predicted"/>
<sequence length="193" mass="22077">MNQRTLLYLLIAFVLFFTVMQLIGVFLQRPAFEVVYYRSRMEYDYSGAATFTTTAGLFFKDASKQQQYLQNYRQSSLEQFKQYFAEVSKRLGRQIEVISMESTVTERSGILEVMEKAVLSNVAVVEQDVVDTSLRDVSINAVADSEIVVVIPEDAVVLSVEPTPVRTLDNQIYWKPTGSMTFPRVVFRKGEPR</sequence>
<keyword evidence="3" id="KW-1185">Reference proteome</keyword>
<dbReference type="AlphaFoldDB" id="A0A0X1KQH3"/>
<gene>
    <name evidence="2" type="ORF">AJ81_03625</name>
</gene>
<dbReference type="OrthoDB" id="37361at2"/>
<evidence type="ECO:0000256" key="1">
    <source>
        <dbReference type="SAM" id="Phobius"/>
    </source>
</evidence>
<dbReference type="EMBL" id="CP007141">
    <property type="protein sequence ID" value="AJC73454.1"/>
    <property type="molecule type" value="Genomic_DNA"/>
</dbReference>
<evidence type="ECO:0008006" key="4">
    <source>
        <dbReference type="Google" id="ProtNLM"/>
    </source>
</evidence>
<keyword evidence="1" id="KW-1133">Transmembrane helix</keyword>
<name>A0A0X1KQH3_9THEM</name>